<protein>
    <recommendedName>
        <fullName evidence="1">D-glutamate cyclase-like C-terminal domain-containing protein</fullName>
    </recommendedName>
</protein>
<dbReference type="Pfam" id="PF14336">
    <property type="entry name" value="GLUCM-like_C"/>
    <property type="match status" value="1"/>
</dbReference>
<evidence type="ECO:0000259" key="1">
    <source>
        <dbReference type="Pfam" id="PF14336"/>
    </source>
</evidence>
<reference evidence="2 3" key="1">
    <citation type="submission" date="2020-08" db="EMBL/GenBank/DDBJ databases">
        <title>Genomic Encyclopedia of Type Strains, Phase III (KMG-III): the genomes of soil and plant-associated and newly described type strains.</title>
        <authorList>
            <person name="Whitman W."/>
        </authorList>
    </citation>
    <scope>NUCLEOTIDE SEQUENCE [LARGE SCALE GENOMIC DNA]</scope>
    <source>
        <strain evidence="2 3">CECT 8803</strain>
    </source>
</reference>
<organism evidence="2 3">
    <name type="scientific">Limibacillus halophilus</name>
    <dbReference type="NCBI Taxonomy" id="1579333"/>
    <lineage>
        <taxon>Bacteria</taxon>
        <taxon>Pseudomonadati</taxon>
        <taxon>Pseudomonadota</taxon>
        <taxon>Alphaproteobacteria</taxon>
        <taxon>Rhodospirillales</taxon>
        <taxon>Rhodovibrionaceae</taxon>
        <taxon>Limibacillus</taxon>
    </lineage>
</organism>
<dbReference type="PANTHER" id="PTHR32022:SF10">
    <property type="entry name" value="D-GLUTAMATE CYCLASE, MITOCHONDRIAL"/>
    <property type="match status" value="1"/>
</dbReference>
<dbReference type="Gene3D" id="3.90.1640.20">
    <property type="entry name" value="TON_0340"/>
    <property type="match status" value="1"/>
</dbReference>
<dbReference type="Proteomes" id="UP000581135">
    <property type="component" value="Unassembled WGS sequence"/>
</dbReference>
<name>A0A839SRW8_9PROT</name>
<dbReference type="RefSeq" id="WP_183414585.1">
    <property type="nucleotide sequence ID" value="NZ_JACHXA010000001.1"/>
</dbReference>
<keyword evidence="3" id="KW-1185">Reference proteome</keyword>
<feature type="domain" description="D-glutamate cyclase-like C-terminal" evidence="1">
    <location>
        <begin position="50"/>
        <end position="321"/>
    </location>
</feature>
<accession>A0A839SRW8</accession>
<evidence type="ECO:0000313" key="3">
    <source>
        <dbReference type="Proteomes" id="UP000581135"/>
    </source>
</evidence>
<dbReference type="PANTHER" id="PTHR32022">
    <property type="entry name" value="D-GLUTAMATE CYCLASE, MITOCHONDRIAL"/>
    <property type="match status" value="1"/>
</dbReference>
<dbReference type="AlphaFoldDB" id="A0A839SRW8"/>
<evidence type="ECO:0000313" key="2">
    <source>
        <dbReference type="EMBL" id="MBB3063765.1"/>
    </source>
</evidence>
<comment type="caution">
    <text evidence="2">The sequence shown here is derived from an EMBL/GenBank/DDBJ whole genome shotgun (WGS) entry which is preliminary data.</text>
</comment>
<gene>
    <name evidence="2" type="ORF">FHR98_000030</name>
</gene>
<dbReference type="EMBL" id="JACHXA010000001">
    <property type="protein sequence ID" value="MBB3063765.1"/>
    <property type="molecule type" value="Genomic_DNA"/>
</dbReference>
<proteinExistence type="predicted"/>
<dbReference type="InterPro" id="IPR025504">
    <property type="entry name" value="GLUCM_C"/>
</dbReference>
<sequence length="345" mass="35911">MQTTILDPKRIGDAIDHLVTAPISNWTILKGLPLAKLHAAARELAGGSVTLSAANLLKEKVSRGDRVLVLSGFIMRDYGLPETDGPIGAAVMARALSVGLGAVPIGISEDSIVPCMEACFSAAGLVPATDDQLDSGRHRYGLSGFPVDEAEAVRAAKELLDRHKPKALIAIERPGAGEDGHYHGGGGFEISSFTAKTDILFSEARKAGIPTIGVGDLGNELGMGAVAGIVATDVPLGDVIAARQEADITVVANISNWGAYGIAACLAALVGNSDAFHDGEHEKRLIEACVRAGAIDPVGGQHRLYVDGTDAHANACLVDLLRSIVLLSQREGANISGYQNSWQTK</sequence>